<evidence type="ECO:0000256" key="2">
    <source>
        <dbReference type="ARBA" id="ARBA00022679"/>
    </source>
</evidence>
<evidence type="ECO:0000259" key="3">
    <source>
        <dbReference type="Pfam" id="PF00685"/>
    </source>
</evidence>
<organism evidence="4 5">
    <name type="scientific">Streptomyces oryzae</name>
    <dbReference type="NCBI Taxonomy" id="1434886"/>
    <lineage>
        <taxon>Bacteria</taxon>
        <taxon>Bacillati</taxon>
        <taxon>Actinomycetota</taxon>
        <taxon>Actinomycetes</taxon>
        <taxon>Kitasatosporales</taxon>
        <taxon>Streptomycetaceae</taxon>
        <taxon>Streptomyces</taxon>
    </lineage>
</organism>
<comment type="caution">
    <text evidence="4">The sequence shown here is derived from an EMBL/GenBank/DDBJ whole genome shotgun (WGS) entry which is preliminary data.</text>
</comment>
<dbReference type="Pfam" id="PF00685">
    <property type="entry name" value="Sulfotransfer_1"/>
    <property type="match status" value="1"/>
</dbReference>
<reference evidence="4 5" key="1">
    <citation type="submission" date="2020-11" db="EMBL/GenBank/DDBJ databases">
        <title>Streptomyces spirodelae sp. nov., isolated from duckweed.</title>
        <authorList>
            <person name="Saimee Y."/>
            <person name="Duangmal K."/>
        </authorList>
    </citation>
    <scope>NUCLEOTIDE SEQUENCE [LARGE SCALE GENOMIC DNA]</scope>
    <source>
        <strain evidence="4 5">S16-07</strain>
    </source>
</reference>
<dbReference type="PANTHER" id="PTHR11783">
    <property type="entry name" value="SULFOTRANSFERASE SULT"/>
    <property type="match status" value="1"/>
</dbReference>
<evidence type="ECO:0000313" key="4">
    <source>
        <dbReference type="EMBL" id="MBO8194301.1"/>
    </source>
</evidence>
<accession>A0ABS3XGQ8</accession>
<feature type="domain" description="Sulfotransferase" evidence="3">
    <location>
        <begin position="21"/>
        <end position="287"/>
    </location>
</feature>
<keyword evidence="2" id="KW-0808">Transferase</keyword>
<keyword evidence="5" id="KW-1185">Reference proteome</keyword>
<gene>
    <name evidence="4" type="ORF">ITI46_21940</name>
</gene>
<sequence length="315" mass="35288">MVRYRSPVLDSARWQGFRFRDGDIVISTPPKCGTTWMQMICALLVHGTAEFPCELTSMSPWLDTLYRDRDEVMAALEAQSHRRFIKSHTPMDGLPYDERVTYVCVGRDPRDVSLSIQHHMANIDPAAVARARAASGGEQAAEDVARRVREGAEPGAEGFRRWVENPAPVTQAPASLRYTLHHLRTFWDAQELANVVLLHYDDLKSDLAGSMRGLARRLGIAVDEESFPGLVRAATFEAMRGRAGQLVPEAGMALWRNPRDFFHRGSSGQWKDVLTERELRRYAEVTTECAPPGLAAWLHRTHPLPAEPLPAAPQN</sequence>
<dbReference type="InterPro" id="IPR000863">
    <property type="entry name" value="Sulfotransferase_dom"/>
</dbReference>
<dbReference type="SUPFAM" id="SSF52540">
    <property type="entry name" value="P-loop containing nucleoside triphosphate hydrolases"/>
    <property type="match status" value="1"/>
</dbReference>
<dbReference type="Gene3D" id="3.40.50.300">
    <property type="entry name" value="P-loop containing nucleotide triphosphate hydrolases"/>
    <property type="match status" value="1"/>
</dbReference>
<dbReference type="EMBL" id="JADKMA010000120">
    <property type="protein sequence ID" value="MBO8194301.1"/>
    <property type="molecule type" value="Genomic_DNA"/>
</dbReference>
<protein>
    <submittedName>
        <fullName evidence="4">Sulfotransferase domain-containing protein</fullName>
    </submittedName>
</protein>
<dbReference type="InterPro" id="IPR027417">
    <property type="entry name" value="P-loop_NTPase"/>
</dbReference>
<name>A0ABS3XGQ8_9ACTN</name>
<dbReference type="Proteomes" id="UP001519064">
    <property type="component" value="Unassembled WGS sequence"/>
</dbReference>
<proteinExistence type="inferred from homology"/>
<comment type="similarity">
    <text evidence="1">Belongs to the sulfotransferase 1 family.</text>
</comment>
<evidence type="ECO:0000256" key="1">
    <source>
        <dbReference type="ARBA" id="ARBA00005771"/>
    </source>
</evidence>
<evidence type="ECO:0000313" key="5">
    <source>
        <dbReference type="Proteomes" id="UP001519064"/>
    </source>
</evidence>